<gene>
    <name evidence="1" type="ORF">SMRZ_LOCUS14944</name>
</gene>
<dbReference type="AlphaFoldDB" id="A0A183MFW9"/>
<organism evidence="1 2">
    <name type="scientific">Schistosoma margrebowiei</name>
    <dbReference type="NCBI Taxonomy" id="48269"/>
    <lineage>
        <taxon>Eukaryota</taxon>
        <taxon>Metazoa</taxon>
        <taxon>Spiralia</taxon>
        <taxon>Lophotrochozoa</taxon>
        <taxon>Platyhelminthes</taxon>
        <taxon>Trematoda</taxon>
        <taxon>Digenea</taxon>
        <taxon>Strigeidida</taxon>
        <taxon>Schistosomatoidea</taxon>
        <taxon>Schistosomatidae</taxon>
        <taxon>Schistosoma</taxon>
    </lineage>
</organism>
<evidence type="ECO:0000313" key="1">
    <source>
        <dbReference type="EMBL" id="VDP17104.1"/>
    </source>
</evidence>
<dbReference type="EMBL" id="UZAI01016851">
    <property type="protein sequence ID" value="VDP17104.1"/>
    <property type="molecule type" value="Genomic_DNA"/>
</dbReference>
<accession>A0A183MFW9</accession>
<dbReference type="Proteomes" id="UP000277204">
    <property type="component" value="Unassembled WGS sequence"/>
</dbReference>
<proteinExistence type="predicted"/>
<sequence>MNNSEMIQINNDITTIKHKKHGKFNRFLSHFKQHKSHHDHELKMKTVTPIPILSINPESLETISSINSHSYGCSTISNWFTGKNKENIHDKRSTIKRRKYEEIQGTVIVS</sequence>
<protein>
    <submittedName>
        <fullName evidence="1">Uncharacterized protein</fullName>
    </submittedName>
</protein>
<evidence type="ECO:0000313" key="2">
    <source>
        <dbReference type="Proteomes" id="UP000277204"/>
    </source>
</evidence>
<reference evidence="1 2" key="1">
    <citation type="submission" date="2018-11" db="EMBL/GenBank/DDBJ databases">
        <authorList>
            <consortium name="Pathogen Informatics"/>
        </authorList>
    </citation>
    <scope>NUCLEOTIDE SEQUENCE [LARGE SCALE GENOMIC DNA]</scope>
    <source>
        <strain evidence="1 2">Zambia</strain>
    </source>
</reference>
<name>A0A183MFW9_9TREM</name>
<keyword evidence="2" id="KW-1185">Reference proteome</keyword>